<evidence type="ECO:0000313" key="5">
    <source>
        <dbReference type="EMBL" id="MFC0200542.1"/>
    </source>
</evidence>
<dbReference type="InterPro" id="IPR050679">
    <property type="entry name" value="Bact_HTH_transcr_reg"/>
</dbReference>
<sequence length="239" mass="26479">METYDRLVPLYAQVKQRLAERISAGDLAEGDFLPPEHDLCAEMGVSRITLRRAVKELSEDGILIRQQGRGTVVARTKLRQTLVSLSGFSETFEKDGYRVDHDVLSADRDLSDSIAETALGITRTGRLARFLRLISVDGRPFTLETLFLNQERHAALLAPIGAGESFFQALRNDGGPMPATAERLINVGFASAEERNRLEIGPSQPVYHIEKTVLDASSQPIAFSRLVTPTHLITYSLRC</sequence>
<evidence type="ECO:0000256" key="3">
    <source>
        <dbReference type="ARBA" id="ARBA00023163"/>
    </source>
</evidence>
<reference evidence="5 6" key="1">
    <citation type="submission" date="2024-09" db="EMBL/GenBank/DDBJ databases">
        <authorList>
            <person name="Sun Q."/>
            <person name="Mori K."/>
        </authorList>
    </citation>
    <scope>NUCLEOTIDE SEQUENCE [LARGE SCALE GENOMIC DNA]</scope>
    <source>
        <strain evidence="5 6">CCM 7904</strain>
    </source>
</reference>
<comment type="caution">
    <text evidence="5">The sequence shown here is derived from an EMBL/GenBank/DDBJ whole genome shotgun (WGS) entry which is preliminary data.</text>
</comment>
<protein>
    <submittedName>
        <fullName evidence="5">GntR family transcriptional regulator</fullName>
    </submittedName>
</protein>
<dbReference type="PANTHER" id="PTHR44846">
    <property type="entry name" value="MANNOSYL-D-GLYCERATE TRANSPORT/METABOLISM SYSTEM REPRESSOR MNGR-RELATED"/>
    <property type="match status" value="1"/>
</dbReference>
<proteinExistence type="predicted"/>
<keyword evidence="1" id="KW-0805">Transcription regulation</keyword>
<feature type="domain" description="HTH gntR-type" evidence="4">
    <location>
        <begin position="8"/>
        <end position="76"/>
    </location>
</feature>
<evidence type="ECO:0000313" key="6">
    <source>
        <dbReference type="Proteomes" id="UP001589795"/>
    </source>
</evidence>
<dbReference type="InterPro" id="IPR036388">
    <property type="entry name" value="WH-like_DNA-bd_sf"/>
</dbReference>
<evidence type="ECO:0000259" key="4">
    <source>
        <dbReference type="PROSITE" id="PS50949"/>
    </source>
</evidence>
<dbReference type="RefSeq" id="WP_265506712.1">
    <property type="nucleotide sequence ID" value="NZ_JAOTBE010000016.1"/>
</dbReference>
<dbReference type="SUPFAM" id="SSF64288">
    <property type="entry name" value="Chorismate lyase-like"/>
    <property type="match status" value="1"/>
</dbReference>
<dbReference type="InterPro" id="IPR028978">
    <property type="entry name" value="Chorismate_lyase_/UTRA_dom_sf"/>
</dbReference>
<dbReference type="SMART" id="SM00866">
    <property type="entry name" value="UTRA"/>
    <property type="match status" value="1"/>
</dbReference>
<dbReference type="InterPro" id="IPR036390">
    <property type="entry name" value="WH_DNA-bd_sf"/>
</dbReference>
<dbReference type="Gene3D" id="3.40.1410.10">
    <property type="entry name" value="Chorismate lyase-like"/>
    <property type="match status" value="1"/>
</dbReference>
<dbReference type="InterPro" id="IPR011663">
    <property type="entry name" value="UTRA"/>
</dbReference>
<dbReference type="Proteomes" id="UP001589795">
    <property type="component" value="Unassembled WGS sequence"/>
</dbReference>
<evidence type="ECO:0000256" key="1">
    <source>
        <dbReference type="ARBA" id="ARBA00023015"/>
    </source>
</evidence>
<name>A0ABV6CJH1_9RHOB</name>
<keyword evidence="6" id="KW-1185">Reference proteome</keyword>
<keyword evidence="2" id="KW-0238">DNA-binding</keyword>
<organism evidence="5 6">
    <name type="scientific">Paracoccus rhizosphaerae</name>
    <dbReference type="NCBI Taxonomy" id="1133347"/>
    <lineage>
        <taxon>Bacteria</taxon>
        <taxon>Pseudomonadati</taxon>
        <taxon>Pseudomonadota</taxon>
        <taxon>Alphaproteobacteria</taxon>
        <taxon>Rhodobacterales</taxon>
        <taxon>Paracoccaceae</taxon>
        <taxon>Paracoccus</taxon>
    </lineage>
</organism>
<dbReference type="Pfam" id="PF00392">
    <property type="entry name" value="GntR"/>
    <property type="match status" value="1"/>
</dbReference>
<dbReference type="PROSITE" id="PS50949">
    <property type="entry name" value="HTH_GNTR"/>
    <property type="match status" value="1"/>
</dbReference>
<gene>
    <name evidence="5" type="ORF">ACFFIZ_09480</name>
</gene>
<dbReference type="PANTHER" id="PTHR44846:SF1">
    <property type="entry name" value="MANNOSYL-D-GLYCERATE TRANSPORT_METABOLISM SYSTEM REPRESSOR MNGR-RELATED"/>
    <property type="match status" value="1"/>
</dbReference>
<dbReference type="PRINTS" id="PR00035">
    <property type="entry name" value="HTHGNTR"/>
</dbReference>
<dbReference type="InterPro" id="IPR000524">
    <property type="entry name" value="Tscrpt_reg_HTH_GntR"/>
</dbReference>
<dbReference type="SUPFAM" id="SSF46785">
    <property type="entry name" value="Winged helix' DNA-binding domain"/>
    <property type="match status" value="1"/>
</dbReference>
<evidence type="ECO:0000256" key="2">
    <source>
        <dbReference type="ARBA" id="ARBA00023125"/>
    </source>
</evidence>
<dbReference type="Pfam" id="PF07702">
    <property type="entry name" value="UTRA"/>
    <property type="match status" value="1"/>
</dbReference>
<dbReference type="EMBL" id="JBHLWQ010000085">
    <property type="protein sequence ID" value="MFC0200542.1"/>
    <property type="molecule type" value="Genomic_DNA"/>
</dbReference>
<dbReference type="SMART" id="SM00345">
    <property type="entry name" value="HTH_GNTR"/>
    <property type="match status" value="1"/>
</dbReference>
<dbReference type="CDD" id="cd07377">
    <property type="entry name" value="WHTH_GntR"/>
    <property type="match status" value="1"/>
</dbReference>
<keyword evidence="3" id="KW-0804">Transcription</keyword>
<dbReference type="Gene3D" id="1.10.10.10">
    <property type="entry name" value="Winged helix-like DNA-binding domain superfamily/Winged helix DNA-binding domain"/>
    <property type="match status" value="1"/>
</dbReference>
<accession>A0ABV6CJH1</accession>